<proteinExistence type="predicted"/>
<evidence type="ECO:0000313" key="2">
    <source>
        <dbReference type="Proteomes" id="UP000247409"/>
    </source>
</evidence>
<sequence>MEFKEAERRFARGVMSMEFLREVDMSVGLWLQMVNLAVYESAHKEQSAGSLPGKSPNILCDYATTQRYYMCKYFWPVHEIRPGTNQYGPEQNEKMFEIQFRMPRSTFNYFFTNVIQTSSYFRQGLRPDATG</sequence>
<evidence type="ECO:0000313" key="1">
    <source>
        <dbReference type="EMBL" id="PXF44810.1"/>
    </source>
</evidence>
<reference evidence="1 2" key="1">
    <citation type="journal article" date="2018" name="Mol. Biol. Evol.">
        <title>Analysis of the draft genome of the red seaweed Gracilariopsis chorda provides insights into genome size evolution in Rhodophyta.</title>
        <authorList>
            <person name="Lee J."/>
            <person name="Yang E.C."/>
            <person name="Graf L."/>
            <person name="Yang J.H."/>
            <person name="Qiu H."/>
            <person name="Zel Zion U."/>
            <person name="Chan C.X."/>
            <person name="Stephens T.G."/>
            <person name="Weber A.P.M."/>
            <person name="Boo G.H."/>
            <person name="Boo S.M."/>
            <person name="Kim K.M."/>
            <person name="Shin Y."/>
            <person name="Jung M."/>
            <person name="Lee S.J."/>
            <person name="Yim H.S."/>
            <person name="Lee J.H."/>
            <person name="Bhattacharya D."/>
            <person name="Yoon H.S."/>
        </authorList>
    </citation>
    <scope>NUCLEOTIDE SEQUENCE [LARGE SCALE GENOMIC DNA]</scope>
    <source>
        <strain evidence="1 2">SKKU-2015</strain>
        <tissue evidence="1">Whole body</tissue>
    </source>
</reference>
<gene>
    <name evidence="1" type="ORF">BWQ96_05480</name>
</gene>
<dbReference type="AlphaFoldDB" id="A0A2V3IUK6"/>
<protein>
    <submittedName>
        <fullName evidence="1">Uncharacterized protein</fullName>
    </submittedName>
</protein>
<dbReference type="Proteomes" id="UP000247409">
    <property type="component" value="Unassembled WGS sequence"/>
</dbReference>
<comment type="caution">
    <text evidence="1">The sequence shown here is derived from an EMBL/GenBank/DDBJ whole genome shotgun (WGS) entry which is preliminary data.</text>
</comment>
<organism evidence="1 2">
    <name type="scientific">Gracilariopsis chorda</name>
    <dbReference type="NCBI Taxonomy" id="448386"/>
    <lineage>
        <taxon>Eukaryota</taxon>
        <taxon>Rhodophyta</taxon>
        <taxon>Florideophyceae</taxon>
        <taxon>Rhodymeniophycidae</taxon>
        <taxon>Gracilariales</taxon>
        <taxon>Gracilariaceae</taxon>
        <taxon>Gracilariopsis</taxon>
    </lineage>
</organism>
<dbReference type="STRING" id="448386.A0A2V3IUK6"/>
<name>A0A2V3IUK6_9FLOR</name>
<keyword evidence="2" id="KW-1185">Reference proteome</keyword>
<dbReference type="EMBL" id="NBIV01000081">
    <property type="protein sequence ID" value="PXF44810.1"/>
    <property type="molecule type" value="Genomic_DNA"/>
</dbReference>
<accession>A0A2V3IUK6</accession>